<sequence>MAIANNNLPAISLIVNVMTRRKASVPAMISKIDDAVAGVYAPRGYTEREGGARCWNSVGSNSGAVHQIYFRGHGYRPRWFQWSTSSRAQKAKKGSLIIFSHP</sequence>
<evidence type="ECO:0000313" key="2">
    <source>
        <dbReference type="Proteomes" id="UP001556367"/>
    </source>
</evidence>
<gene>
    <name evidence="1" type="ORF">HGRIS_004978</name>
</gene>
<protein>
    <submittedName>
        <fullName evidence="1">Uncharacterized protein</fullName>
    </submittedName>
</protein>
<proteinExistence type="predicted"/>
<comment type="caution">
    <text evidence="1">The sequence shown here is derived from an EMBL/GenBank/DDBJ whole genome shotgun (WGS) entry which is preliminary data.</text>
</comment>
<dbReference type="EMBL" id="JASNQZ010000008">
    <property type="protein sequence ID" value="KAL0953794.1"/>
    <property type="molecule type" value="Genomic_DNA"/>
</dbReference>
<name>A0ABR3JDK9_9AGAR</name>
<keyword evidence="2" id="KW-1185">Reference proteome</keyword>
<dbReference type="Proteomes" id="UP001556367">
    <property type="component" value="Unassembled WGS sequence"/>
</dbReference>
<reference evidence="2" key="1">
    <citation type="submission" date="2024-06" db="EMBL/GenBank/DDBJ databases">
        <title>Multi-omics analyses provide insights into the biosynthesis of the anticancer antibiotic pleurotin in Hohenbuehelia grisea.</title>
        <authorList>
            <person name="Weaver J.A."/>
            <person name="Alberti F."/>
        </authorList>
    </citation>
    <scope>NUCLEOTIDE SEQUENCE [LARGE SCALE GENOMIC DNA]</scope>
    <source>
        <strain evidence="2">T-177</strain>
    </source>
</reference>
<accession>A0ABR3JDK9</accession>
<evidence type="ECO:0000313" key="1">
    <source>
        <dbReference type="EMBL" id="KAL0953794.1"/>
    </source>
</evidence>
<organism evidence="1 2">
    <name type="scientific">Hohenbuehelia grisea</name>
    <dbReference type="NCBI Taxonomy" id="104357"/>
    <lineage>
        <taxon>Eukaryota</taxon>
        <taxon>Fungi</taxon>
        <taxon>Dikarya</taxon>
        <taxon>Basidiomycota</taxon>
        <taxon>Agaricomycotina</taxon>
        <taxon>Agaricomycetes</taxon>
        <taxon>Agaricomycetidae</taxon>
        <taxon>Agaricales</taxon>
        <taxon>Pleurotineae</taxon>
        <taxon>Pleurotaceae</taxon>
        <taxon>Hohenbuehelia</taxon>
    </lineage>
</organism>